<evidence type="ECO:0000313" key="2">
    <source>
        <dbReference type="Proteomes" id="UP000468901"/>
    </source>
</evidence>
<dbReference type="Proteomes" id="UP000468901">
    <property type="component" value="Unassembled WGS sequence"/>
</dbReference>
<dbReference type="AlphaFoldDB" id="A0A6N6VMJ9"/>
<dbReference type="NCBIfam" id="TIGR01560">
    <property type="entry name" value="put_DNA_pack"/>
    <property type="match status" value="1"/>
</dbReference>
<name>A0A6N6VMJ9_9HYPH</name>
<gene>
    <name evidence="1" type="ORF">F2P47_04160</name>
</gene>
<accession>A0A6N6VMJ9</accession>
<organism evidence="1 2">
    <name type="scientific">Parvibaculum sedimenti</name>
    <dbReference type="NCBI Taxonomy" id="2608632"/>
    <lineage>
        <taxon>Bacteria</taxon>
        <taxon>Pseudomonadati</taxon>
        <taxon>Pseudomonadota</taxon>
        <taxon>Alphaproteobacteria</taxon>
        <taxon>Hyphomicrobiales</taxon>
        <taxon>Parvibaculaceae</taxon>
        <taxon>Parvibaculum</taxon>
    </lineage>
</organism>
<comment type="caution">
    <text evidence="1">The sequence shown here is derived from an EMBL/GenBank/DDBJ whole genome shotgun (WGS) entry which is preliminary data.</text>
</comment>
<evidence type="ECO:0008006" key="3">
    <source>
        <dbReference type="Google" id="ProtNLM"/>
    </source>
</evidence>
<protein>
    <recommendedName>
        <fullName evidence="3">Phage gp6-like head-tail connector protein</fullName>
    </recommendedName>
</protein>
<sequence>MTLILTAGPAEEPVTLAEARAFLRLDDTSEDTLVTALITAARATLEAETRRAFVTQHWRLLVDRFPEDAIVLPLAPVSAVSAISLIARTAPDEALDAALYELDLAGEPPRVWRADGAVWPKAKRRIAGIAIDFTAGYGGAASVPQPLKQAVLMLVAHWYETRLPVAYDGAASDIPLTVAALIAPYRRFRL</sequence>
<dbReference type="Gene3D" id="1.10.3230.30">
    <property type="entry name" value="Phage gp6-like head-tail connector protein"/>
    <property type="match status" value="1"/>
</dbReference>
<dbReference type="NCBIfam" id="TIGR02215">
    <property type="entry name" value="phage_chp_gp8"/>
    <property type="match status" value="1"/>
</dbReference>
<evidence type="ECO:0000313" key="1">
    <source>
        <dbReference type="EMBL" id="KAB7741605.1"/>
    </source>
</evidence>
<reference evidence="1 2" key="1">
    <citation type="submission" date="2019-09" db="EMBL/GenBank/DDBJ databases">
        <title>Parvibaculum sedimenti sp. nov., isolated from sediment.</title>
        <authorList>
            <person name="Wang Y."/>
        </authorList>
    </citation>
    <scope>NUCLEOTIDE SEQUENCE [LARGE SCALE GENOMIC DNA]</scope>
    <source>
        <strain evidence="1 2">HXT-9</strain>
    </source>
</reference>
<keyword evidence="2" id="KW-1185">Reference proteome</keyword>
<proteinExistence type="predicted"/>
<dbReference type="CDD" id="cd08054">
    <property type="entry name" value="gp6"/>
    <property type="match status" value="1"/>
</dbReference>
<dbReference type="EMBL" id="WESC01000003">
    <property type="protein sequence ID" value="KAB7741605.1"/>
    <property type="molecule type" value="Genomic_DNA"/>
</dbReference>
<dbReference type="RefSeq" id="WP_152214908.1">
    <property type="nucleotide sequence ID" value="NZ_WESC01000003.1"/>
</dbReference>
<dbReference type="InterPro" id="IPR021146">
    <property type="entry name" value="Phage_gp6-like_head-tail"/>
</dbReference>
<dbReference type="Pfam" id="PF05135">
    <property type="entry name" value="Phage_connect_1"/>
    <property type="match status" value="1"/>
</dbReference>
<dbReference type="InterPro" id="IPR006450">
    <property type="entry name" value="Phage_HK97_gp6-like"/>
</dbReference>
<dbReference type="InterPro" id="IPR011738">
    <property type="entry name" value="Phage_CHP"/>
</dbReference>